<protein>
    <submittedName>
        <fullName evidence="2">Uncharacterized protein</fullName>
    </submittedName>
</protein>
<dbReference type="AlphaFoldDB" id="A0A6N7XM96"/>
<evidence type="ECO:0000256" key="1">
    <source>
        <dbReference type="SAM" id="Phobius"/>
    </source>
</evidence>
<evidence type="ECO:0000313" key="2">
    <source>
        <dbReference type="EMBL" id="MST71076.1"/>
    </source>
</evidence>
<evidence type="ECO:0000313" key="3">
    <source>
        <dbReference type="Proteomes" id="UP000469424"/>
    </source>
</evidence>
<dbReference type="RefSeq" id="WP_154554637.1">
    <property type="nucleotide sequence ID" value="NZ_VUNA01000013.1"/>
</dbReference>
<keyword evidence="1" id="KW-0812">Transmembrane</keyword>
<dbReference type="Proteomes" id="UP000469424">
    <property type="component" value="Unassembled WGS sequence"/>
</dbReference>
<feature type="transmembrane region" description="Helical" evidence="1">
    <location>
        <begin position="282"/>
        <end position="300"/>
    </location>
</feature>
<reference evidence="2 3" key="1">
    <citation type="submission" date="2019-08" db="EMBL/GenBank/DDBJ databases">
        <title>In-depth cultivation of the pig gut microbiome towards novel bacterial diversity and tailored functional studies.</title>
        <authorList>
            <person name="Wylensek D."/>
            <person name="Hitch T.C.A."/>
            <person name="Clavel T."/>
        </authorList>
    </citation>
    <scope>NUCLEOTIDE SEQUENCE [LARGE SCALE GENOMIC DNA]</scope>
    <source>
        <strain evidence="2 3">WCA-MUC-591-APC-4B</strain>
    </source>
</reference>
<keyword evidence="1" id="KW-1133">Transmembrane helix</keyword>
<proteinExistence type="predicted"/>
<sequence>MRIYNGQLTKELAVAGLIGWKITHFAATKAARLVIPPLLIAVPIISGALMYVMQLQTVRGFLSATKSVYLAVGAAPDDKKLNIPTLRDDEWLILYPEKSKPTEDDIEKMKETQRDESNKKKASAVKLVPIKDDQSFMTCDSSMRLEEARLQDYTLILVDGGRLKPTGSIKLPSLVKGYFRPHVKNSANAYGELKRIIAQTQADPYVLWISSVYDDVMFQIEEIRTEAAVNAIAFMLLMLIIAFVVKIDVESYLYHHGRRLDVSYLLGYGFMNVHGKRLLKSGITYGIGFGMFIGEIIKLGRSKNNIGERLKEGC</sequence>
<feature type="transmembrane region" description="Helical" evidence="1">
    <location>
        <begin position="34"/>
        <end position="53"/>
    </location>
</feature>
<comment type="caution">
    <text evidence="2">The sequence shown here is derived from an EMBL/GenBank/DDBJ whole genome shotgun (WGS) entry which is preliminary data.</text>
</comment>
<dbReference type="EMBL" id="VUNA01000013">
    <property type="protein sequence ID" value="MST71076.1"/>
    <property type="molecule type" value="Genomic_DNA"/>
</dbReference>
<keyword evidence="3" id="KW-1185">Reference proteome</keyword>
<gene>
    <name evidence="2" type="ORF">FYJ65_06990</name>
</gene>
<keyword evidence="1" id="KW-0472">Membrane</keyword>
<organism evidence="2 3">
    <name type="scientific">Mogibacterium kristiansenii</name>
    <dbReference type="NCBI Taxonomy" id="2606708"/>
    <lineage>
        <taxon>Bacteria</taxon>
        <taxon>Bacillati</taxon>
        <taxon>Bacillota</taxon>
        <taxon>Clostridia</taxon>
        <taxon>Peptostreptococcales</taxon>
        <taxon>Anaerovoracaceae</taxon>
        <taxon>Mogibacterium</taxon>
    </lineage>
</organism>
<name>A0A6N7XM96_9FIRM</name>
<feature type="transmembrane region" description="Helical" evidence="1">
    <location>
        <begin position="227"/>
        <end position="245"/>
    </location>
</feature>
<accession>A0A6N7XM96</accession>